<dbReference type="AlphaFoldDB" id="A0A1G2GTQ1"/>
<evidence type="ECO:0000256" key="2">
    <source>
        <dbReference type="ARBA" id="ARBA00010875"/>
    </source>
</evidence>
<dbReference type="Proteomes" id="UP000179106">
    <property type="component" value="Unassembled WGS sequence"/>
</dbReference>
<dbReference type="InterPro" id="IPR020549">
    <property type="entry name" value="YbeY_CS"/>
</dbReference>
<keyword evidence="4" id="KW-0479">Metal-binding</keyword>
<dbReference type="GO" id="GO:0004519">
    <property type="term" value="F:endonuclease activity"/>
    <property type="evidence" value="ECO:0007669"/>
    <property type="project" value="UniProtKB-KW"/>
</dbReference>
<dbReference type="InterPro" id="IPR002036">
    <property type="entry name" value="YbeY"/>
</dbReference>
<keyword evidence="7" id="KW-0862">Zinc</keyword>
<name>A0A1G2GTQ1_9BACT</name>
<sequence length="138" mass="15527">MPAVHGSRNLSERLSVVAERALSFLSFDNSTVEIFLLSGKEMLKLEKRVGLRKAAGHTPNVLSFTEPIGFPRPETKKRILGEVYVNKDLAKHGFGELAYLLVHGILHLIGYSHTKKNDILQMEALEKKICEKIFRDIA</sequence>
<evidence type="ECO:0000256" key="3">
    <source>
        <dbReference type="ARBA" id="ARBA00022722"/>
    </source>
</evidence>
<dbReference type="STRING" id="1802126.A3B25_00570"/>
<evidence type="ECO:0000256" key="6">
    <source>
        <dbReference type="ARBA" id="ARBA00022801"/>
    </source>
</evidence>
<dbReference type="GO" id="GO:0004222">
    <property type="term" value="F:metalloendopeptidase activity"/>
    <property type="evidence" value="ECO:0007669"/>
    <property type="project" value="InterPro"/>
</dbReference>
<reference evidence="8 9" key="1">
    <citation type="journal article" date="2016" name="Nat. Commun.">
        <title>Thousands of microbial genomes shed light on interconnected biogeochemical processes in an aquifer system.</title>
        <authorList>
            <person name="Anantharaman K."/>
            <person name="Brown C.T."/>
            <person name="Hug L.A."/>
            <person name="Sharon I."/>
            <person name="Castelle C.J."/>
            <person name="Probst A.J."/>
            <person name="Thomas B.C."/>
            <person name="Singh A."/>
            <person name="Wilkins M.J."/>
            <person name="Karaoz U."/>
            <person name="Brodie E.L."/>
            <person name="Williams K.H."/>
            <person name="Hubbard S.S."/>
            <person name="Banfield J.F."/>
        </authorList>
    </citation>
    <scope>NUCLEOTIDE SEQUENCE [LARGE SCALE GENOMIC DNA]</scope>
</reference>
<dbReference type="GO" id="GO:0046872">
    <property type="term" value="F:metal ion binding"/>
    <property type="evidence" value="ECO:0007669"/>
    <property type="project" value="UniProtKB-KW"/>
</dbReference>
<dbReference type="SUPFAM" id="SSF55486">
    <property type="entry name" value="Metalloproteases ('zincins'), catalytic domain"/>
    <property type="match status" value="1"/>
</dbReference>
<keyword evidence="3" id="KW-0540">Nuclease</keyword>
<organism evidence="8 9">
    <name type="scientific">Candidatus Ryanbacteria bacterium RIFCSPLOWO2_01_FULL_48_26</name>
    <dbReference type="NCBI Taxonomy" id="1802126"/>
    <lineage>
        <taxon>Bacteria</taxon>
        <taxon>Candidatus Ryaniibacteriota</taxon>
    </lineage>
</organism>
<proteinExistence type="inferred from homology"/>
<evidence type="ECO:0000313" key="9">
    <source>
        <dbReference type="Proteomes" id="UP000179106"/>
    </source>
</evidence>
<accession>A0A1G2GTQ1</accession>
<dbReference type="NCBIfam" id="TIGR00043">
    <property type="entry name" value="rRNA maturation RNase YbeY"/>
    <property type="match status" value="1"/>
</dbReference>
<comment type="cofactor">
    <cofactor evidence="1">
        <name>Zn(2+)</name>
        <dbReference type="ChEBI" id="CHEBI:29105"/>
    </cofactor>
</comment>
<keyword evidence="5" id="KW-0255">Endonuclease</keyword>
<evidence type="ECO:0000256" key="4">
    <source>
        <dbReference type="ARBA" id="ARBA00022723"/>
    </source>
</evidence>
<evidence type="ECO:0000256" key="7">
    <source>
        <dbReference type="ARBA" id="ARBA00022833"/>
    </source>
</evidence>
<dbReference type="Pfam" id="PF02130">
    <property type="entry name" value="YbeY"/>
    <property type="match status" value="1"/>
</dbReference>
<dbReference type="GO" id="GO:0006364">
    <property type="term" value="P:rRNA processing"/>
    <property type="evidence" value="ECO:0007669"/>
    <property type="project" value="InterPro"/>
</dbReference>
<dbReference type="EMBL" id="MHNW01000015">
    <property type="protein sequence ID" value="OGZ53582.1"/>
    <property type="molecule type" value="Genomic_DNA"/>
</dbReference>
<comment type="caution">
    <text evidence="8">The sequence shown here is derived from an EMBL/GenBank/DDBJ whole genome shotgun (WGS) entry which is preliminary data.</text>
</comment>
<gene>
    <name evidence="8" type="ORF">A3B25_00570</name>
</gene>
<evidence type="ECO:0000256" key="1">
    <source>
        <dbReference type="ARBA" id="ARBA00001947"/>
    </source>
</evidence>
<protein>
    <submittedName>
        <fullName evidence="8">Uncharacterized protein</fullName>
    </submittedName>
</protein>
<keyword evidence="6" id="KW-0378">Hydrolase</keyword>
<dbReference type="PROSITE" id="PS01306">
    <property type="entry name" value="UPF0054"/>
    <property type="match status" value="1"/>
</dbReference>
<evidence type="ECO:0000313" key="8">
    <source>
        <dbReference type="EMBL" id="OGZ53582.1"/>
    </source>
</evidence>
<comment type="similarity">
    <text evidence="2">Belongs to the endoribonuclease YbeY family.</text>
</comment>
<evidence type="ECO:0000256" key="5">
    <source>
        <dbReference type="ARBA" id="ARBA00022759"/>
    </source>
</evidence>
<dbReference type="InterPro" id="IPR023091">
    <property type="entry name" value="MetalPrtase_cat_dom_sf_prd"/>
</dbReference>
<dbReference type="Gene3D" id="3.40.390.30">
    <property type="entry name" value="Metalloproteases ('zincins'), catalytic domain"/>
    <property type="match status" value="1"/>
</dbReference>